<keyword evidence="2" id="KW-1185">Reference proteome</keyword>
<name>A0ABT8SG41_9BURK</name>
<organism evidence="1 2">
    <name type="scientific">Variovorax ginsengisoli</name>
    <dbReference type="NCBI Taxonomy" id="363844"/>
    <lineage>
        <taxon>Bacteria</taxon>
        <taxon>Pseudomonadati</taxon>
        <taxon>Pseudomonadota</taxon>
        <taxon>Betaproteobacteria</taxon>
        <taxon>Burkholderiales</taxon>
        <taxon>Comamonadaceae</taxon>
        <taxon>Variovorax</taxon>
    </lineage>
</organism>
<gene>
    <name evidence="1" type="ORF">Q2T77_37045</name>
</gene>
<evidence type="ECO:0000313" key="2">
    <source>
        <dbReference type="Proteomes" id="UP001169027"/>
    </source>
</evidence>
<comment type="caution">
    <text evidence="1">The sequence shown here is derived from an EMBL/GenBank/DDBJ whole genome shotgun (WGS) entry which is preliminary data.</text>
</comment>
<evidence type="ECO:0000313" key="1">
    <source>
        <dbReference type="EMBL" id="MDO1537852.1"/>
    </source>
</evidence>
<sequence>MKTTEMLELERALHSIELILAARYGDHEFAPWSGPTNLGELSPPAQEVVIRRVEEANKASQERAAIHFCLTSAARLLTVTQLLMTEPVYRSPEHHARRRRELVNEIRAGARSAYRAALILLGQDPASDLSVDGAIQQAARRNP</sequence>
<accession>A0ABT8SG41</accession>
<proteinExistence type="predicted"/>
<dbReference type="EMBL" id="JAUKVY010000051">
    <property type="protein sequence ID" value="MDO1537852.1"/>
    <property type="molecule type" value="Genomic_DNA"/>
</dbReference>
<dbReference type="Proteomes" id="UP001169027">
    <property type="component" value="Unassembled WGS sequence"/>
</dbReference>
<protein>
    <submittedName>
        <fullName evidence="1">Uncharacterized protein</fullName>
    </submittedName>
</protein>
<reference evidence="1" key="1">
    <citation type="submission" date="2023-06" db="EMBL/GenBank/DDBJ databases">
        <authorList>
            <person name="Jiang Y."/>
            <person name="Liu Q."/>
        </authorList>
    </citation>
    <scope>NUCLEOTIDE SEQUENCE</scope>
    <source>
        <strain evidence="1">CGMCC 1.12090</strain>
    </source>
</reference>